<gene>
    <name evidence="2" type="ORF">F1609_03090</name>
</gene>
<dbReference type="Proteomes" id="UP000819052">
    <property type="component" value="Unassembled WGS sequence"/>
</dbReference>
<dbReference type="InterPro" id="IPR046867">
    <property type="entry name" value="AldOxase/xan_DH_MoCoBD2"/>
</dbReference>
<dbReference type="Pfam" id="PF02738">
    <property type="entry name" value="MoCoBD_1"/>
    <property type="match status" value="1"/>
</dbReference>
<dbReference type="InterPro" id="IPR012368">
    <property type="entry name" value="OxRdtase_Mopterin-bd_su_IorB"/>
</dbReference>
<feature type="domain" description="Aldehyde oxidase/xanthine dehydrogenase a/b hammerhead" evidence="1">
    <location>
        <begin position="248"/>
        <end position="336"/>
    </location>
</feature>
<proteinExistence type="predicted"/>
<comment type="caution">
    <text evidence="2">The sequence shown here is derived from an EMBL/GenBank/DDBJ whole genome shotgun (WGS) entry which is preliminary data.</text>
</comment>
<dbReference type="Pfam" id="PF20256">
    <property type="entry name" value="MoCoBD_2"/>
    <property type="match status" value="2"/>
</dbReference>
<dbReference type="RefSeq" id="WP_167074621.1">
    <property type="nucleotide sequence ID" value="NZ_VVIW01000002.1"/>
</dbReference>
<dbReference type="Gene3D" id="3.30.365.10">
    <property type="entry name" value="Aldehyde oxidase/xanthine dehydrogenase, molybdopterin binding domain"/>
    <property type="match status" value="4"/>
</dbReference>
<dbReference type="PANTHER" id="PTHR47495">
    <property type="entry name" value="ALDEHYDE DEHYDROGENASE"/>
    <property type="match status" value="1"/>
</dbReference>
<dbReference type="EMBL" id="VVIW01000002">
    <property type="protein sequence ID" value="NHZ39157.1"/>
    <property type="molecule type" value="Genomic_DNA"/>
</dbReference>
<dbReference type="PANTHER" id="PTHR47495:SF2">
    <property type="entry name" value="ALDEHYDE DEHYDROGENASE"/>
    <property type="match status" value="1"/>
</dbReference>
<dbReference type="InterPro" id="IPR052516">
    <property type="entry name" value="N-heterocyclic_Hydroxylase"/>
</dbReference>
<dbReference type="InterPro" id="IPR008274">
    <property type="entry name" value="AldOxase/xan_DH_MoCoBD1"/>
</dbReference>
<dbReference type="PIRSF" id="PIRSF036389">
    <property type="entry name" value="IOR_B"/>
    <property type="match status" value="1"/>
</dbReference>
<reference evidence="2 3" key="1">
    <citation type="submission" date="2019-09" db="EMBL/GenBank/DDBJ databases">
        <title>Taxonomy of Antarctic Massilia spp.: description of Massilia rubra sp. nov., Massilia aquatica sp. nov., Massilia mucilaginosa sp. nov., Massilia frigida sp. nov. isolated from streams, lakes and regoliths.</title>
        <authorList>
            <person name="Holochova P."/>
            <person name="Sedlacek I."/>
            <person name="Kralova S."/>
            <person name="Maslanova I."/>
            <person name="Busse H.-J."/>
            <person name="Stankova E."/>
            <person name="Vrbovska V."/>
            <person name="Kovarovic V."/>
            <person name="Bartak M."/>
            <person name="Svec P."/>
            <person name="Pantucek R."/>
        </authorList>
    </citation>
    <scope>NUCLEOTIDE SEQUENCE [LARGE SCALE GENOMIC DNA]</scope>
    <source>
        <strain evidence="2 3">CCM 8693</strain>
    </source>
</reference>
<organism evidence="2 3">
    <name type="scientific">Massilia aquatica</name>
    <dbReference type="NCBI Taxonomy" id="2609000"/>
    <lineage>
        <taxon>Bacteria</taxon>
        <taxon>Pseudomonadati</taxon>
        <taxon>Pseudomonadota</taxon>
        <taxon>Betaproteobacteria</taxon>
        <taxon>Burkholderiales</taxon>
        <taxon>Oxalobacteraceae</taxon>
        <taxon>Telluria group</taxon>
        <taxon>Massilia</taxon>
    </lineage>
</organism>
<evidence type="ECO:0000259" key="1">
    <source>
        <dbReference type="SMART" id="SM01008"/>
    </source>
</evidence>
<dbReference type="InterPro" id="IPR000674">
    <property type="entry name" value="Ald_Oxase/Xan_DH_a/b"/>
</dbReference>
<dbReference type="SUPFAM" id="SSF56003">
    <property type="entry name" value="Molybdenum cofactor-binding domain"/>
    <property type="match status" value="2"/>
</dbReference>
<keyword evidence="3" id="KW-1185">Reference proteome</keyword>
<dbReference type="InterPro" id="IPR006311">
    <property type="entry name" value="TAT_signal"/>
</dbReference>
<name>A0ABX0M4K6_9BURK</name>
<evidence type="ECO:0000313" key="2">
    <source>
        <dbReference type="EMBL" id="NHZ39157.1"/>
    </source>
</evidence>
<evidence type="ECO:0000313" key="3">
    <source>
        <dbReference type="Proteomes" id="UP000819052"/>
    </source>
</evidence>
<dbReference type="PROSITE" id="PS51318">
    <property type="entry name" value="TAT"/>
    <property type="match status" value="1"/>
</dbReference>
<accession>A0ABX0M4K6</accession>
<sequence>MSQNAPKNTSRRRFLLGGLAAGGALVVGWGVQPPRQRLHTAQPLALAGGAVALNGWVAIAPDGTVSVVVPRCEMGQGVNTALPMLLAEELDVPLAQVRISQAPLDKIFSNLEVLRETLPFHPDDRGSVKEGAQWMLAKVAREMGIMMTGGSSSVKDAWLPMREAGAVARAMLIAAAAKEWGVPAAQCKGTAGFVVHASGKRASYGSLAARAAAAGLEIGPGDVRLKEPAEFTLIGTPQARRDSPAKVNGSAMFGIDARPPGMLYAALTMSPVVGGKVASFDAGAAKAMPGVVAVVGLAPPASHKTGAGAGVAVIADTYWRARQALGALAVKWDEGANASLSSAGIFKQLASALDTESGFTYYETGDLAAATGAAKAGVKTVSAEYRAPFLAHATMEPVNCTAQVALGKVRLWASTQVPSMCVDMAAKVAGVERADVSVEVMLLGGGFGRRLEVDMVGQAVALAMAAGGKPVQLVWSREDDMTHDVYRPAALARFSGSVDAQGRIVAYDNKSASGSIGHQYFPRNLGLPGVGPDKTTAEGEYDMQYEIANQRVVHVIVDSAVPLGYWRSVGHSHNAFFKESFIDELAHAAGQDGAPFRRALLARHPRHLAVLDAALAKAGTAPAGRAHGVALHQSFGSIVAQVAEVSVTDKQVRVHRVVCAIDCGLAVNPNIIAQQMESAVVFGLSAALGGEITLKNGRIEQGNFGDYPVLRIDSAPEVETVIIKSAEPPEGVGEPGTPPIAPAVANALFKLTGQRLRSLPLRLA</sequence>
<dbReference type="InterPro" id="IPR037165">
    <property type="entry name" value="AldOxase/xan_DH_Mopterin-bd_sf"/>
</dbReference>
<dbReference type="SMART" id="SM01008">
    <property type="entry name" value="Ald_Xan_dh_C"/>
    <property type="match status" value="1"/>
</dbReference>
<protein>
    <submittedName>
        <fullName evidence="2">Xanthine dehydrogenase family protein molybdopterin-binding subunit</fullName>
    </submittedName>
</protein>
<dbReference type="Gene3D" id="3.90.1170.50">
    <property type="entry name" value="Aldehyde oxidase/xanthine dehydrogenase, a/b hammerhead"/>
    <property type="match status" value="1"/>
</dbReference>